<dbReference type="SMART" id="SM00317">
    <property type="entry name" value="SET"/>
    <property type="match status" value="1"/>
</dbReference>
<feature type="domain" description="SET" evidence="7">
    <location>
        <begin position="65"/>
        <end position="177"/>
    </location>
</feature>
<dbReference type="Proteomes" id="UP000032702">
    <property type="component" value="Unassembled WGS sequence"/>
</dbReference>
<keyword evidence="4 9" id="KW-0808">Transferase</keyword>
<evidence type="ECO:0000259" key="7">
    <source>
        <dbReference type="PROSITE" id="PS50280"/>
    </source>
</evidence>
<comment type="subcellular location">
    <subcellularLocation>
        <location evidence="1">Chromosome</location>
    </subcellularLocation>
</comment>
<evidence type="ECO:0000256" key="2">
    <source>
        <dbReference type="ARBA" id="ARBA00022454"/>
    </source>
</evidence>
<dbReference type="AlphaFoldDB" id="Q092R0"/>
<feature type="domain" description="Post-SET" evidence="8">
    <location>
        <begin position="190"/>
        <end position="206"/>
    </location>
</feature>
<dbReference type="InterPro" id="IPR001214">
    <property type="entry name" value="SET_dom"/>
</dbReference>
<proteinExistence type="predicted"/>
<comment type="caution">
    <text evidence="9">The sequence shown here is derived from an EMBL/GenBank/DDBJ whole genome shotgun (WGS) entry which is preliminary data.</text>
</comment>
<dbReference type="GO" id="GO:0005694">
    <property type="term" value="C:chromosome"/>
    <property type="evidence" value="ECO:0007669"/>
    <property type="project" value="UniProtKB-SubCell"/>
</dbReference>
<dbReference type="InterPro" id="IPR050777">
    <property type="entry name" value="SET2_Histone-Lys_MeTrsfase"/>
</dbReference>
<keyword evidence="3 9" id="KW-0489">Methyltransferase</keyword>
<reference evidence="9 10" key="1">
    <citation type="submission" date="2006-04" db="EMBL/GenBank/DDBJ databases">
        <authorList>
            <person name="Nierman W.C."/>
        </authorList>
    </citation>
    <scope>NUCLEOTIDE SEQUENCE [LARGE SCALE GENOMIC DNA]</scope>
    <source>
        <strain evidence="9 10">DW4/3-1</strain>
    </source>
</reference>
<evidence type="ECO:0000313" key="9">
    <source>
        <dbReference type="EMBL" id="EAU66676.1"/>
    </source>
</evidence>
<keyword evidence="5" id="KW-0949">S-adenosyl-L-methionine</keyword>
<dbReference type="PROSITE" id="PS50280">
    <property type="entry name" value="SET"/>
    <property type="match status" value="1"/>
</dbReference>
<accession>Q092R0</accession>
<dbReference type="EMBL" id="AAMD01000049">
    <property type="protein sequence ID" value="EAU66676.1"/>
    <property type="molecule type" value="Genomic_DNA"/>
</dbReference>
<evidence type="ECO:0000256" key="4">
    <source>
        <dbReference type="ARBA" id="ARBA00022679"/>
    </source>
</evidence>
<dbReference type="GO" id="GO:0032259">
    <property type="term" value="P:methylation"/>
    <property type="evidence" value="ECO:0007669"/>
    <property type="project" value="UniProtKB-KW"/>
</dbReference>
<dbReference type="Gene3D" id="2.170.270.10">
    <property type="entry name" value="SET domain"/>
    <property type="match status" value="1"/>
</dbReference>
<evidence type="ECO:0000256" key="6">
    <source>
        <dbReference type="SAM" id="MobiDB-lite"/>
    </source>
</evidence>
<feature type="region of interest" description="Disordered" evidence="6">
    <location>
        <begin position="31"/>
        <end position="74"/>
    </location>
</feature>
<dbReference type="Pfam" id="PF00856">
    <property type="entry name" value="SET"/>
    <property type="match status" value="1"/>
</dbReference>
<feature type="compositionally biased region" description="Basic residues" evidence="6">
    <location>
        <begin position="217"/>
        <end position="231"/>
    </location>
</feature>
<feature type="region of interest" description="Disordered" evidence="6">
    <location>
        <begin position="205"/>
        <end position="257"/>
    </location>
</feature>
<dbReference type="InterPro" id="IPR003616">
    <property type="entry name" value="Post-SET_dom"/>
</dbReference>
<dbReference type="EC" id="2.1.1.43" evidence="9"/>
<dbReference type="PROSITE" id="PS50868">
    <property type="entry name" value="POST_SET"/>
    <property type="match status" value="1"/>
</dbReference>
<organism evidence="9 10">
    <name type="scientific">Stigmatella aurantiaca (strain DW4/3-1)</name>
    <dbReference type="NCBI Taxonomy" id="378806"/>
    <lineage>
        <taxon>Bacteria</taxon>
        <taxon>Pseudomonadati</taxon>
        <taxon>Myxococcota</taxon>
        <taxon>Myxococcia</taxon>
        <taxon>Myxococcales</taxon>
        <taxon>Cystobacterineae</taxon>
        <taxon>Archangiaceae</taxon>
        <taxon>Stigmatella</taxon>
    </lineage>
</organism>
<keyword evidence="2" id="KW-0158">Chromosome</keyword>
<sequence length="257" mass="28911">MAAPRTIHIRIIERLSSKVEVAARYTACHQASLPDVPPSDPPRSMTDLTPKKRSSSKTADPGRPPPFELRESPIQGRGAFATRRIRKGARITEYIGERISQAEADARYDDEAMERHHTFLFNLDEKTVVDGAVNGNDARFINHSCDPNCQAFIEEDRIFIYALRDIAQDEELCYDYAYERAEGMDEDSEALYVCRCGAKNCRGTILAPPKPPERARPVKKAAKRTHPRKAKEHNPRGPKGPRSQRTSRKGSGGRKRA</sequence>
<protein>
    <submittedName>
        <fullName evidence="9">Histone-lysine N-methyltransferase, H3 lysine-4 specific</fullName>
        <ecNumber evidence="9">2.1.1.43</ecNumber>
    </submittedName>
</protein>
<dbReference type="PATRIC" id="fig|378806.16.peg.5838"/>
<name>Q092R0_STIAD</name>
<dbReference type="PANTHER" id="PTHR22884">
    <property type="entry name" value="SET DOMAIN PROTEINS"/>
    <property type="match status" value="1"/>
</dbReference>
<evidence type="ECO:0000256" key="5">
    <source>
        <dbReference type="ARBA" id="ARBA00022691"/>
    </source>
</evidence>
<evidence type="ECO:0000256" key="3">
    <source>
        <dbReference type="ARBA" id="ARBA00022603"/>
    </source>
</evidence>
<evidence type="ECO:0000256" key="1">
    <source>
        <dbReference type="ARBA" id="ARBA00004286"/>
    </source>
</evidence>
<feature type="compositionally biased region" description="Basic residues" evidence="6">
    <location>
        <begin position="245"/>
        <end position="257"/>
    </location>
</feature>
<evidence type="ECO:0000313" key="10">
    <source>
        <dbReference type="Proteomes" id="UP000032702"/>
    </source>
</evidence>
<dbReference type="InterPro" id="IPR046341">
    <property type="entry name" value="SET_dom_sf"/>
</dbReference>
<dbReference type="SUPFAM" id="SSF82199">
    <property type="entry name" value="SET domain"/>
    <property type="match status" value="1"/>
</dbReference>
<gene>
    <name evidence="9" type="ORF">STIAU_4254</name>
</gene>
<evidence type="ECO:0000259" key="8">
    <source>
        <dbReference type="PROSITE" id="PS50868"/>
    </source>
</evidence>
<dbReference type="GO" id="GO:0008168">
    <property type="term" value="F:methyltransferase activity"/>
    <property type="evidence" value="ECO:0007669"/>
    <property type="project" value="UniProtKB-KW"/>
</dbReference>